<accession>A0ABP0KEV7</accession>
<sequence length="497" mass="54219">MPCPVPDAAQRRAPSPVAEDPSGAGLRRAAPLRPKLRRLSAGANSYDYDLEVGEGAAWGGPMQIIWSRARAGKDLEDPPLPFDSACSRCEVREDRDLVAIAPTGSGKTLAYLLPLLADGLCKALCPPAVGLDAIFRRFQGLYPRSFEAGRGSNDTIMERLSKAFAARKTAEVTKVIKQVAKKAAEGDKDKALREKWSKLLEDLDAEGRLRPSGLVLAPSRELAQQVGQVARDLGCAAKVILGGVDHERQREQLKNERPSLLVATPGRLRALCGQLSASAAARAQSEGRQEKHPQALLSLGVVLRLVLDEGDRLIDEGFEEDIMALASCCYRRRLTLLFSATWGAQTELLSVLLQDALKITVAGIPPVISQEVELIAKASRFRRLKDLLREFGDAKVLVFVLFKREAKSLAKMLQNEGIQSWPLEGNMSQASRSFAMQAFREAKTSAAAQFVTFAEVRATCFEPDRRGDFLELPVPGGSDKADDPPSELKDETPEAWI</sequence>
<keyword evidence="4" id="KW-0067">ATP-binding</keyword>
<dbReference type="InterPro" id="IPR001650">
    <property type="entry name" value="Helicase_C-like"/>
</dbReference>
<dbReference type="PANTHER" id="PTHR47959">
    <property type="entry name" value="ATP-DEPENDENT RNA HELICASE RHLE-RELATED"/>
    <property type="match status" value="1"/>
</dbReference>
<feature type="region of interest" description="Disordered" evidence="5">
    <location>
        <begin position="469"/>
        <end position="497"/>
    </location>
</feature>
<dbReference type="Gene3D" id="3.40.50.300">
    <property type="entry name" value="P-loop containing nucleotide triphosphate hydrolases"/>
    <property type="match status" value="2"/>
</dbReference>
<evidence type="ECO:0000313" key="8">
    <source>
        <dbReference type="Proteomes" id="UP001642464"/>
    </source>
</evidence>
<evidence type="ECO:0000256" key="3">
    <source>
        <dbReference type="ARBA" id="ARBA00022806"/>
    </source>
</evidence>
<dbReference type="InterPro" id="IPR044742">
    <property type="entry name" value="DEAD/DEAH_RhlB"/>
</dbReference>
<dbReference type="InterPro" id="IPR011545">
    <property type="entry name" value="DEAD/DEAH_box_helicase_dom"/>
</dbReference>
<keyword evidence="8" id="KW-1185">Reference proteome</keyword>
<keyword evidence="1" id="KW-0547">Nucleotide-binding</keyword>
<dbReference type="InterPro" id="IPR027417">
    <property type="entry name" value="P-loop_NTPase"/>
</dbReference>
<dbReference type="EMBL" id="CAXAMM010011113">
    <property type="protein sequence ID" value="CAK9025238.1"/>
    <property type="molecule type" value="Genomic_DNA"/>
</dbReference>
<name>A0ABP0KEV7_9DINO</name>
<dbReference type="InterPro" id="IPR014001">
    <property type="entry name" value="Helicase_ATP-bd"/>
</dbReference>
<dbReference type="PROSITE" id="PS51192">
    <property type="entry name" value="HELICASE_ATP_BIND_1"/>
    <property type="match status" value="1"/>
</dbReference>
<evidence type="ECO:0000256" key="4">
    <source>
        <dbReference type="ARBA" id="ARBA00022840"/>
    </source>
</evidence>
<evidence type="ECO:0000256" key="5">
    <source>
        <dbReference type="SAM" id="MobiDB-lite"/>
    </source>
</evidence>
<protein>
    <submittedName>
        <fullName evidence="7">ATP-dependent RNA helicase dbp3</fullName>
    </submittedName>
</protein>
<dbReference type="SMART" id="SM00487">
    <property type="entry name" value="DEXDc"/>
    <property type="match status" value="1"/>
</dbReference>
<feature type="region of interest" description="Disordered" evidence="5">
    <location>
        <begin position="1"/>
        <end position="29"/>
    </location>
</feature>
<evidence type="ECO:0000256" key="2">
    <source>
        <dbReference type="ARBA" id="ARBA00022801"/>
    </source>
</evidence>
<keyword evidence="3 7" id="KW-0347">Helicase</keyword>
<comment type="caution">
    <text evidence="7">The sequence shown here is derived from an EMBL/GenBank/DDBJ whole genome shotgun (WGS) entry which is preliminary data.</text>
</comment>
<feature type="domain" description="Helicase ATP-binding" evidence="6">
    <location>
        <begin position="88"/>
        <end position="360"/>
    </location>
</feature>
<evidence type="ECO:0000313" key="7">
    <source>
        <dbReference type="EMBL" id="CAK9025238.1"/>
    </source>
</evidence>
<dbReference type="GO" id="GO:0004386">
    <property type="term" value="F:helicase activity"/>
    <property type="evidence" value="ECO:0007669"/>
    <property type="project" value="UniProtKB-KW"/>
</dbReference>
<evidence type="ECO:0000259" key="6">
    <source>
        <dbReference type="PROSITE" id="PS51192"/>
    </source>
</evidence>
<organism evidence="7 8">
    <name type="scientific">Durusdinium trenchii</name>
    <dbReference type="NCBI Taxonomy" id="1381693"/>
    <lineage>
        <taxon>Eukaryota</taxon>
        <taxon>Sar</taxon>
        <taxon>Alveolata</taxon>
        <taxon>Dinophyceae</taxon>
        <taxon>Suessiales</taxon>
        <taxon>Symbiodiniaceae</taxon>
        <taxon>Durusdinium</taxon>
    </lineage>
</organism>
<dbReference type="CDD" id="cd00268">
    <property type="entry name" value="DEADc"/>
    <property type="match status" value="1"/>
</dbReference>
<proteinExistence type="predicted"/>
<evidence type="ECO:0000256" key="1">
    <source>
        <dbReference type="ARBA" id="ARBA00022741"/>
    </source>
</evidence>
<keyword evidence="2" id="KW-0378">Hydrolase</keyword>
<dbReference type="Proteomes" id="UP001642464">
    <property type="component" value="Unassembled WGS sequence"/>
</dbReference>
<dbReference type="Pfam" id="PF00270">
    <property type="entry name" value="DEAD"/>
    <property type="match status" value="1"/>
</dbReference>
<reference evidence="7 8" key="1">
    <citation type="submission" date="2024-02" db="EMBL/GenBank/DDBJ databases">
        <authorList>
            <person name="Chen Y."/>
            <person name="Shah S."/>
            <person name="Dougan E. K."/>
            <person name="Thang M."/>
            <person name="Chan C."/>
        </authorList>
    </citation>
    <scope>NUCLEOTIDE SEQUENCE [LARGE SCALE GENOMIC DNA]</scope>
</reference>
<feature type="compositionally biased region" description="Basic and acidic residues" evidence="5">
    <location>
        <begin position="479"/>
        <end position="497"/>
    </location>
</feature>
<dbReference type="SUPFAM" id="SSF52540">
    <property type="entry name" value="P-loop containing nucleoside triphosphate hydrolases"/>
    <property type="match status" value="2"/>
</dbReference>
<dbReference type="PANTHER" id="PTHR47959:SF2">
    <property type="entry name" value="ATP-DEPENDENT RNA HELICASE DEAD BOX FAMILY"/>
    <property type="match status" value="1"/>
</dbReference>
<gene>
    <name evidence="7" type="ORF">SCF082_LOCUS16987</name>
</gene>
<dbReference type="InterPro" id="IPR050079">
    <property type="entry name" value="DEAD_box_RNA_helicase"/>
</dbReference>
<dbReference type="Pfam" id="PF00271">
    <property type="entry name" value="Helicase_C"/>
    <property type="match status" value="1"/>
</dbReference>